<accession>A0A0A9APA8</accession>
<protein>
    <submittedName>
        <fullName evidence="1">Uncharacterized protein</fullName>
    </submittedName>
</protein>
<reference evidence="1" key="2">
    <citation type="journal article" date="2015" name="Data Brief">
        <title>Shoot transcriptome of the giant reed, Arundo donax.</title>
        <authorList>
            <person name="Barrero R.A."/>
            <person name="Guerrero F.D."/>
            <person name="Moolhuijzen P."/>
            <person name="Goolsby J.A."/>
            <person name="Tidwell J."/>
            <person name="Bellgard S.E."/>
            <person name="Bellgard M.I."/>
        </authorList>
    </citation>
    <scope>NUCLEOTIDE SEQUENCE</scope>
    <source>
        <tissue evidence="1">Shoot tissue taken approximately 20 cm above the soil surface</tissue>
    </source>
</reference>
<dbReference type="AlphaFoldDB" id="A0A0A9APA8"/>
<reference evidence="1" key="1">
    <citation type="submission" date="2014-09" db="EMBL/GenBank/DDBJ databases">
        <authorList>
            <person name="Magalhaes I.L.F."/>
            <person name="Oliveira U."/>
            <person name="Santos F.R."/>
            <person name="Vidigal T.H.D.A."/>
            <person name="Brescovit A.D."/>
            <person name="Santos A.J."/>
        </authorList>
    </citation>
    <scope>NUCLEOTIDE SEQUENCE</scope>
    <source>
        <tissue evidence="1">Shoot tissue taken approximately 20 cm above the soil surface</tissue>
    </source>
</reference>
<organism evidence="1">
    <name type="scientific">Arundo donax</name>
    <name type="common">Giant reed</name>
    <name type="synonym">Donax arundinaceus</name>
    <dbReference type="NCBI Taxonomy" id="35708"/>
    <lineage>
        <taxon>Eukaryota</taxon>
        <taxon>Viridiplantae</taxon>
        <taxon>Streptophyta</taxon>
        <taxon>Embryophyta</taxon>
        <taxon>Tracheophyta</taxon>
        <taxon>Spermatophyta</taxon>
        <taxon>Magnoliopsida</taxon>
        <taxon>Liliopsida</taxon>
        <taxon>Poales</taxon>
        <taxon>Poaceae</taxon>
        <taxon>PACMAD clade</taxon>
        <taxon>Arundinoideae</taxon>
        <taxon>Arundineae</taxon>
        <taxon>Arundo</taxon>
    </lineage>
</organism>
<dbReference type="EMBL" id="GBRH01246207">
    <property type="protein sequence ID" value="JAD51688.1"/>
    <property type="molecule type" value="Transcribed_RNA"/>
</dbReference>
<proteinExistence type="predicted"/>
<evidence type="ECO:0000313" key="1">
    <source>
        <dbReference type="EMBL" id="JAD51688.1"/>
    </source>
</evidence>
<name>A0A0A9APA8_ARUDO</name>
<sequence>MLNTLPKGNYPRQLATQMAFFDTVQKHITIPSEEILHTV</sequence>